<feature type="signal peptide" evidence="1">
    <location>
        <begin position="1"/>
        <end position="21"/>
    </location>
</feature>
<name>A0A7J6N2B0_PERCH</name>
<organism evidence="2 3">
    <name type="scientific">Perkinsus chesapeaki</name>
    <name type="common">Clam parasite</name>
    <name type="synonym">Perkinsus andrewsi</name>
    <dbReference type="NCBI Taxonomy" id="330153"/>
    <lineage>
        <taxon>Eukaryota</taxon>
        <taxon>Sar</taxon>
        <taxon>Alveolata</taxon>
        <taxon>Perkinsozoa</taxon>
        <taxon>Perkinsea</taxon>
        <taxon>Perkinsida</taxon>
        <taxon>Perkinsidae</taxon>
        <taxon>Perkinsus</taxon>
    </lineage>
</organism>
<keyword evidence="3" id="KW-1185">Reference proteome</keyword>
<evidence type="ECO:0000313" key="2">
    <source>
        <dbReference type="EMBL" id="KAF4677191.1"/>
    </source>
</evidence>
<sequence>MSPRWCMVPIYWLIYLLTVGGHPNQFDSTLHSAWTGPGLEFRLDVVTYLDKSRRRRASIIITYPPQLNRGRDRFDAALEPTAKPGNFNLRWAPNELRRARLTLSGSGLYRGNPATIILDKLTFTGEVHEPVRLTISRTMTITAYPRNDPNSLPPFRSS</sequence>
<protein>
    <submittedName>
        <fullName evidence="2">Uncharacterized protein</fullName>
    </submittedName>
</protein>
<evidence type="ECO:0000256" key="1">
    <source>
        <dbReference type="SAM" id="SignalP"/>
    </source>
</evidence>
<dbReference type="EMBL" id="JAAPAO010000018">
    <property type="protein sequence ID" value="KAF4677191.1"/>
    <property type="molecule type" value="Genomic_DNA"/>
</dbReference>
<comment type="caution">
    <text evidence="2">The sequence shown here is derived from an EMBL/GenBank/DDBJ whole genome shotgun (WGS) entry which is preliminary data.</text>
</comment>
<accession>A0A7J6N2B0</accession>
<dbReference type="AlphaFoldDB" id="A0A7J6N2B0"/>
<gene>
    <name evidence="2" type="ORF">FOL47_002754</name>
</gene>
<reference evidence="2 3" key="1">
    <citation type="submission" date="2020-04" db="EMBL/GenBank/DDBJ databases">
        <title>Perkinsus chesapeaki whole genome sequence.</title>
        <authorList>
            <person name="Bogema D.R."/>
        </authorList>
    </citation>
    <scope>NUCLEOTIDE SEQUENCE [LARGE SCALE GENOMIC DNA]</scope>
    <source>
        <strain evidence="2">ATCC PRA-425</strain>
    </source>
</reference>
<proteinExistence type="predicted"/>
<keyword evidence="1" id="KW-0732">Signal</keyword>
<feature type="chain" id="PRO_5029553464" evidence="1">
    <location>
        <begin position="22"/>
        <end position="158"/>
    </location>
</feature>
<evidence type="ECO:0000313" key="3">
    <source>
        <dbReference type="Proteomes" id="UP000591131"/>
    </source>
</evidence>
<dbReference type="Proteomes" id="UP000591131">
    <property type="component" value="Unassembled WGS sequence"/>
</dbReference>